<dbReference type="EMBL" id="CAWUPB010001197">
    <property type="protein sequence ID" value="CAK7356678.1"/>
    <property type="molecule type" value="Genomic_DNA"/>
</dbReference>
<dbReference type="Proteomes" id="UP001314170">
    <property type="component" value="Unassembled WGS sequence"/>
</dbReference>
<proteinExistence type="predicted"/>
<evidence type="ECO:0000256" key="1">
    <source>
        <dbReference type="SAM" id="MobiDB-lite"/>
    </source>
</evidence>
<gene>
    <name evidence="2" type="ORF">DCAF_LOCUS26952</name>
</gene>
<organism evidence="2 3">
    <name type="scientific">Dovyalis caffra</name>
    <dbReference type="NCBI Taxonomy" id="77055"/>
    <lineage>
        <taxon>Eukaryota</taxon>
        <taxon>Viridiplantae</taxon>
        <taxon>Streptophyta</taxon>
        <taxon>Embryophyta</taxon>
        <taxon>Tracheophyta</taxon>
        <taxon>Spermatophyta</taxon>
        <taxon>Magnoliopsida</taxon>
        <taxon>eudicotyledons</taxon>
        <taxon>Gunneridae</taxon>
        <taxon>Pentapetalae</taxon>
        <taxon>rosids</taxon>
        <taxon>fabids</taxon>
        <taxon>Malpighiales</taxon>
        <taxon>Salicaceae</taxon>
        <taxon>Flacourtieae</taxon>
        <taxon>Dovyalis</taxon>
    </lineage>
</organism>
<accession>A0AAV1SV41</accession>
<feature type="region of interest" description="Disordered" evidence="1">
    <location>
        <begin position="116"/>
        <end position="137"/>
    </location>
</feature>
<protein>
    <submittedName>
        <fullName evidence="2">Uncharacterized protein</fullName>
    </submittedName>
</protein>
<evidence type="ECO:0000313" key="3">
    <source>
        <dbReference type="Proteomes" id="UP001314170"/>
    </source>
</evidence>
<name>A0AAV1SV41_9ROSI</name>
<sequence>MGVIQMWGLCSEERELPKYIRSIRFAKTHEAITSLTSKARPVSHDVEYLLDASTKILMNMTKQVLDSIKRIQRKWTTDEQLHQSKELCQLHDDSSDDQTFIDWKSQLADKNKLDDLDFKWDPRKPFSTSFGKPDRLP</sequence>
<comment type="caution">
    <text evidence="2">The sequence shown here is derived from an EMBL/GenBank/DDBJ whole genome shotgun (WGS) entry which is preliminary data.</text>
</comment>
<evidence type="ECO:0000313" key="2">
    <source>
        <dbReference type="EMBL" id="CAK7356678.1"/>
    </source>
</evidence>
<dbReference type="AlphaFoldDB" id="A0AAV1SV41"/>
<reference evidence="2 3" key="1">
    <citation type="submission" date="2024-01" db="EMBL/GenBank/DDBJ databases">
        <authorList>
            <person name="Waweru B."/>
        </authorList>
    </citation>
    <scope>NUCLEOTIDE SEQUENCE [LARGE SCALE GENOMIC DNA]</scope>
</reference>
<keyword evidence="3" id="KW-1185">Reference proteome</keyword>